<accession>A0A9P5TRN4</accession>
<feature type="region of interest" description="Disordered" evidence="1">
    <location>
        <begin position="13"/>
        <end position="56"/>
    </location>
</feature>
<feature type="compositionally biased region" description="Acidic residues" evidence="1">
    <location>
        <begin position="143"/>
        <end position="153"/>
    </location>
</feature>
<name>A0A9P5TRN4_GYMJU</name>
<organism evidence="2 3">
    <name type="scientific">Gymnopilus junonius</name>
    <name type="common">Spectacular rustgill mushroom</name>
    <name type="synonym">Gymnopilus spectabilis subsp. junonius</name>
    <dbReference type="NCBI Taxonomy" id="109634"/>
    <lineage>
        <taxon>Eukaryota</taxon>
        <taxon>Fungi</taxon>
        <taxon>Dikarya</taxon>
        <taxon>Basidiomycota</taxon>
        <taxon>Agaricomycotina</taxon>
        <taxon>Agaricomycetes</taxon>
        <taxon>Agaricomycetidae</taxon>
        <taxon>Agaricales</taxon>
        <taxon>Agaricineae</taxon>
        <taxon>Hymenogastraceae</taxon>
        <taxon>Gymnopilus</taxon>
    </lineage>
</organism>
<evidence type="ECO:0000256" key="1">
    <source>
        <dbReference type="SAM" id="MobiDB-lite"/>
    </source>
</evidence>
<keyword evidence="3" id="KW-1185">Reference proteome</keyword>
<feature type="compositionally biased region" description="Polar residues" evidence="1">
    <location>
        <begin position="17"/>
        <end position="31"/>
    </location>
</feature>
<reference evidence="2" key="1">
    <citation type="submission" date="2020-11" db="EMBL/GenBank/DDBJ databases">
        <authorList>
            <consortium name="DOE Joint Genome Institute"/>
            <person name="Ahrendt S."/>
            <person name="Riley R."/>
            <person name="Andreopoulos W."/>
            <person name="LaButti K."/>
            <person name="Pangilinan J."/>
            <person name="Ruiz-duenas F.J."/>
            <person name="Barrasa J.M."/>
            <person name="Sanchez-Garcia M."/>
            <person name="Camarero S."/>
            <person name="Miyauchi S."/>
            <person name="Serrano A."/>
            <person name="Linde D."/>
            <person name="Babiker R."/>
            <person name="Drula E."/>
            <person name="Ayuso-Fernandez I."/>
            <person name="Pacheco R."/>
            <person name="Padilla G."/>
            <person name="Ferreira P."/>
            <person name="Barriuso J."/>
            <person name="Kellner H."/>
            <person name="Castanera R."/>
            <person name="Alfaro M."/>
            <person name="Ramirez L."/>
            <person name="Pisabarro A.G."/>
            <person name="Kuo A."/>
            <person name="Tritt A."/>
            <person name="Lipzen A."/>
            <person name="He G."/>
            <person name="Yan M."/>
            <person name="Ng V."/>
            <person name="Cullen D."/>
            <person name="Martin F."/>
            <person name="Rosso M.-N."/>
            <person name="Henrissat B."/>
            <person name="Hibbett D."/>
            <person name="Martinez A.T."/>
            <person name="Grigoriev I.V."/>
        </authorList>
    </citation>
    <scope>NUCLEOTIDE SEQUENCE</scope>
    <source>
        <strain evidence="2">AH 44721</strain>
    </source>
</reference>
<dbReference type="AlphaFoldDB" id="A0A9P5TRN4"/>
<gene>
    <name evidence="2" type="ORF">CPB84DRAFT_1744837</name>
</gene>
<dbReference type="OrthoDB" id="2997660at2759"/>
<feature type="compositionally biased region" description="Polar residues" evidence="1">
    <location>
        <begin position="479"/>
        <end position="488"/>
    </location>
</feature>
<feature type="compositionally biased region" description="Basic residues" evidence="1">
    <location>
        <begin position="461"/>
        <end position="474"/>
    </location>
</feature>
<evidence type="ECO:0000313" key="2">
    <source>
        <dbReference type="EMBL" id="KAF8907051.1"/>
    </source>
</evidence>
<feature type="compositionally biased region" description="Low complexity" evidence="1">
    <location>
        <begin position="32"/>
        <end position="45"/>
    </location>
</feature>
<feature type="region of interest" description="Disordered" evidence="1">
    <location>
        <begin position="340"/>
        <end position="488"/>
    </location>
</feature>
<dbReference type="Proteomes" id="UP000724874">
    <property type="component" value="Unassembled WGS sequence"/>
</dbReference>
<dbReference type="EMBL" id="JADNYJ010000016">
    <property type="protein sequence ID" value="KAF8907051.1"/>
    <property type="molecule type" value="Genomic_DNA"/>
</dbReference>
<protein>
    <submittedName>
        <fullName evidence="2">Uncharacterized protein</fullName>
    </submittedName>
</protein>
<feature type="region of interest" description="Disordered" evidence="1">
    <location>
        <begin position="143"/>
        <end position="174"/>
    </location>
</feature>
<feature type="compositionally biased region" description="Basic and acidic residues" evidence="1">
    <location>
        <begin position="112"/>
        <end position="126"/>
    </location>
</feature>
<feature type="compositionally biased region" description="Low complexity" evidence="1">
    <location>
        <begin position="407"/>
        <end position="417"/>
    </location>
</feature>
<evidence type="ECO:0000313" key="3">
    <source>
        <dbReference type="Proteomes" id="UP000724874"/>
    </source>
</evidence>
<comment type="caution">
    <text evidence="2">The sequence shown here is derived from an EMBL/GenBank/DDBJ whole genome shotgun (WGS) entry which is preliminary data.</text>
</comment>
<sequence length="488" mass="55452">MSRIWTHVDNCLDRATPSPTQQTIGFASNNEPSSSGSRLTPSTSLAAVHPSPAPPRQMSTFSVRSLFSGGTSLTTNITNRLGLSLASSLVRGFRARSEPLPPKVKDEDVEMDMPHPHPRAHSEHAMPQEGRTTQGIYATENTEQIEEDEEDESSQSLFNTRRAPSPALTEADNQDPSYIFERLDEQGIIRRDFAFAPPFYSEANPAFFKADFVKANTPVPATEIFDQFKGLTEIDYRWTQPARTYPVSGKTLRRLLNMGWLTDEELCTRGHAMDFEELKKFDASPMKNPWRPFKDRSAPHAKPSLAERRDMLNAKMGYWYQFDKMRMMNDMEMRRQREEQKKMYDILSEEDKRRVGKGKEREMSPPSWGVKRALEEDNVGGRISAKGPALQDGHPAKRRRLTPERQYPPSLYPLHPSLDPHRQQCMPPVPRSGSSSQPLPGERADTPPFEDPSSQGEGRPHRGTKLVHPKHQRAMNRGLTRTQTFTQL</sequence>
<feature type="compositionally biased region" description="Basic and acidic residues" evidence="1">
    <location>
        <begin position="340"/>
        <end position="363"/>
    </location>
</feature>
<feature type="region of interest" description="Disordered" evidence="1">
    <location>
        <begin position="97"/>
        <end position="130"/>
    </location>
</feature>
<proteinExistence type="predicted"/>